<sequence length="351" mass="38088">MGAPKQKWTAEEEAALRAGVEKYGPGKWRAIQKDSKFGPCLTSRSNVDLKDKWRNMSVSANGLGSARKPLAITAGPGMLTLMEDVASVKPLSVVAPGDEGYVVKRESADTSGDRKSLGSRYDNMVFEAVLGLKEPYGSSNASIASYIEERHAVPSNFRRLLTTKLKSLALSGKLVKVRQNYKMNEGNESPSSVAEEPEVREREREREREHVGTVSDGRVQKGSRLRRQEVHCDDSNKPHPSRVPRDAWDLRDSSKRIRPESLPYKKPKTDIEHLARARAKTAEEAARAAALAVAEAEAAAAAAEAAAREAEAAEAEAEALEAAAEAAAAAAIRHPKKLRAMAIMQEVAVNG</sequence>
<evidence type="ECO:0000259" key="12">
    <source>
        <dbReference type="PROSITE" id="PS51294"/>
    </source>
</evidence>
<accession>A0A2K1KSX9</accession>
<dbReference type="EMBL" id="ABEU02000003">
    <property type="protein sequence ID" value="PNR56869.1"/>
    <property type="molecule type" value="Genomic_DNA"/>
</dbReference>
<gene>
    <name evidence="15" type="primary">LOC112280383</name>
    <name evidence="14" type="ORF">PHYPA_003861</name>
</gene>
<dbReference type="FunFam" id="1.10.10.60:FF:000168">
    <property type="entry name" value="Telomere repeat-binding factor 1"/>
    <property type="match status" value="1"/>
</dbReference>
<dbReference type="PaxDb" id="3218-PP1S1_349V6.1"/>
<comment type="subcellular location">
    <subcellularLocation>
        <location evidence="1">Chromosome</location>
    </subcellularLocation>
    <subcellularLocation>
        <location evidence="2">Nucleus</location>
        <location evidence="2">Nucleolus</location>
    </subcellularLocation>
</comment>
<dbReference type="Pfam" id="PF00249">
    <property type="entry name" value="Myb_DNA-binding"/>
    <property type="match status" value="1"/>
</dbReference>
<dbReference type="PROSITE" id="PS50090">
    <property type="entry name" value="MYB_LIKE"/>
    <property type="match status" value="1"/>
</dbReference>
<evidence type="ECO:0000313" key="16">
    <source>
        <dbReference type="Proteomes" id="UP000006727"/>
    </source>
</evidence>
<dbReference type="AlphaFoldDB" id="A0A2K1KSX9"/>
<dbReference type="Gramene" id="Pp3c3_1630V3.1">
    <property type="protein sequence ID" value="Pp3c3_1630V3.1"/>
    <property type="gene ID" value="Pp3c3_1630"/>
</dbReference>
<evidence type="ECO:0000256" key="9">
    <source>
        <dbReference type="SAM" id="Coils"/>
    </source>
</evidence>
<feature type="domain" description="HTH myb-type" evidence="12">
    <location>
        <begin position="1"/>
        <end position="56"/>
    </location>
</feature>
<dbReference type="SUPFAM" id="SSF46689">
    <property type="entry name" value="Homeodomain-like"/>
    <property type="match status" value="1"/>
</dbReference>
<dbReference type="GO" id="GO:0000786">
    <property type="term" value="C:nucleosome"/>
    <property type="evidence" value="ECO:0007669"/>
    <property type="project" value="InterPro"/>
</dbReference>
<evidence type="ECO:0000256" key="7">
    <source>
        <dbReference type="ARBA" id="ARBA00023163"/>
    </source>
</evidence>
<dbReference type="InterPro" id="IPR001005">
    <property type="entry name" value="SANT/Myb"/>
</dbReference>
<dbReference type="EnsemblPlants" id="Pp3c3_1630V3.1">
    <property type="protein sequence ID" value="Pp3c3_1630V3.1"/>
    <property type="gene ID" value="Pp3c3_1630"/>
</dbReference>
<keyword evidence="7" id="KW-0804">Transcription</keyword>
<dbReference type="Pfam" id="PF00538">
    <property type="entry name" value="Linker_histone"/>
    <property type="match status" value="1"/>
</dbReference>
<dbReference type="GO" id="GO:0003691">
    <property type="term" value="F:double-stranded telomeric DNA binding"/>
    <property type="evidence" value="ECO:0007669"/>
    <property type="project" value="InterPro"/>
</dbReference>
<evidence type="ECO:0000256" key="8">
    <source>
        <dbReference type="ARBA" id="ARBA00023242"/>
    </source>
</evidence>
<dbReference type="PANTHER" id="PTHR46267:SF15">
    <property type="entry name" value="WINGED HELIX-TURN-HELIX TRANSCRIPTION REPRESSOR DNA-BINDING PROTEIN-RELATED"/>
    <property type="match status" value="1"/>
</dbReference>
<dbReference type="STRING" id="3218.A0A2K1KSX9"/>
<keyword evidence="3" id="KW-0158">Chromosome</keyword>
<feature type="domain" description="H15" evidence="13">
    <location>
        <begin position="117"/>
        <end position="185"/>
    </location>
</feature>
<keyword evidence="16" id="KW-1185">Reference proteome</keyword>
<feature type="region of interest" description="Disordered" evidence="10">
    <location>
        <begin position="181"/>
        <end position="246"/>
    </location>
</feature>
<dbReference type="OMA" id="RNNCKML"/>
<dbReference type="InterPro" id="IPR017930">
    <property type="entry name" value="Myb_dom"/>
</dbReference>
<keyword evidence="6" id="KW-0238">DNA-binding</keyword>
<dbReference type="Proteomes" id="UP000006727">
    <property type="component" value="Chromosome 3"/>
</dbReference>
<dbReference type="InterPro" id="IPR044597">
    <property type="entry name" value="SMH1-6"/>
</dbReference>
<dbReference type="PROSITE" id="PS51294">
    <property type="entry name" value="HTH_MYB"/>
    <property type="match status" value="1"/>
</dbReference>
<dbReference type="SMART" id="SM00717">
    <property type="entry name" value="SANT"/>
    <property type="match status" value="1"/>
</dbReference>
<dbReference type="OrthoDB" id="608866at2759"/>
<name>A0A2K1KSX9_PHYPA</name>
<evidence type="ECO:0000256" key="5">
    <source>
        <dbReference type="ARBA" id="ARBA00023054"/>
    </source>
</evidence>
<evidence type="ECO:0000256" key="10">
    <source>
        <dbReference type="SAM" id="MobiDB-lite"/>
    </source>
</evidence>
<feature type="coiled-coil region" evidence="9">
    <location>
        <begin position="279"/>
        <end position="330"/>
    </location>
</feature>
<dbReference type="SUPFAM" id="SSF46785">
    <property type="entry name" value="Winged helix' DNA-binding domain"/>
    <property type="match status" value="1"/>
</dbReference>
<dbReference type="KEGG" id="ppp:112280383"/>
<evidence type="ECO:0008006" key="17">
    <source>
        <dbReference type="Google" id="ProtNLM"/>
    </source>
</evidence>
<proteinExistence type="predicted"/>
<dbReference type="InterPro" id="IPR036390">
    <property type="entry name" value="WH_DNA-bd_sf"/>
</dbReference>
<dbReference type="Gene3D" id="1.10.10.10">
    <property type="entry name" value="Winged helix-like DNA-binding domain superfamily/Winged helix DNA-binding domain"/>
    <property type="match status" value="1"/>
</dbReference>
<protein>
    <recommendedName>
        <fullName evidence="17">MYB transcription factor</fullName>
    </recommendedName>
</protein>
<dbReference type="GO" id="GO:0005730">
    <property type="term" value="C:nucleolus"/>
    <property type="evidence" value="ECO:0007669"/>
    <property type="project" value="UniProtKB-SubCell"/>
</dbReference>
<organism evidence="14">
    <name type="scientific">Physcomitrium patens</name>
    <name type="common">Spreading-leaved earth moss</name>
    <name type="synonym">Physcomitrella patens</name>
    <dbReference type="NCBI Taxonomy" id="3218"/>
    <lineage>
        <taxon>Eukaryota</taxon>
        <taxon>Viridiplantae</taxon>
        <taxon>Streptophyta</taxon>
        <taxon>Embryophyta</taxon>
        <taxon>Bryophyta</taxon>
        <taxon>Bryophytina</taxon>
        <taxon>Bryopsida</taxon>
        <taxon>Funariidae</taxon>
        <taxon>Funariales</taxon>
        <taxon>Funariaceae</taxon>
        <taxon>Physcomitrium</taxon>
    </lineage>
</organism>
<dbReference type="Gramene" id="Pp3c3_1630V3.2">
    <property type="protein sequence ID" value="Pp3c3_1630V3.2"/>
    <property type="gene ID" value="Pp3c3_1630"/>
</dbReference>
<evidence type="ECO:0000259" key="13">
    <source>
        <dbReference type="PROSITE" id="PS51504"/>
    </source>
</evidence>
<dbReference type="CDD" id="cd11660">
    <property type="entry name" value="SANT_TRF"/>
    <property type="match status" value="1"/>
</dbReference>
<dbReference type="InterPro" id="IPR005818">
    <property type="entry name" value="Histone_H1/H5_H15"/>
</dbReference>
<dbReference type="GO" id="GO:0006334">
    <property type="term" value="P:nucleosome assembly"/>
    <property type="evidence" value="ECO:0007669"/>
    <property type="project" value="InterPro"/>
</dbReference>
<dbReference type="InterPro" id="IPR009057">
    <property type="entry name" value="Homeodomain-like_sf"/>
</dbReference>
<evidence type="ECO:0000256" key="3">
    <source>
        <dbReference type="ARBA" id="ARBA00022454"/>
    </source>
</evidence>
<reference evidence="15" key="3">
    <citation type="submission" date="2020-12" db="UniProtKB">
        <authorList>
            <consortium name="EnsemblPlants"/>
        </authorList>
    </citation>
    <scope>IDENTIFICATION</scope>
</reference>
<dbReference type="CDD" id="cd00073">
    <property type="entry name" value="H15"/>
    <property type="match status" value="1"/>
</dbReference>
<feature type="domain" description="Myb-like" evidence="11">
    <location>
        <begin position="5"/>
        <end position="57"/>
    </location>
</feature>
<evidence type="ECO:0000256" key="4">
    <source>
        <dbReference type="ARBA" id="ARBA00023015"/>
    </source>
</evidence>
<feature type="compositionally biased region" description="Basic and acidic residues" evidence="10">
    <location>
        <begin position="197"/>
        <end position="211"/>
    </location>
</feature>
<evidence type="ECO:0000313" key="14">
    <source>
        <dbReference type="EMBL" id="PNR56869.1"/>
    </source>
</evidence>
<evidence type="ECO:0000256" key="6">
    <source>
        <dbReference type="ARBA" id="ARBA00023125"/>
    </source>
</evidence>
<dbReference type="SMART" id="SM00526">
    <property type="entry name" value="H15"/>
    <property type="match status" value="1"/>
</dbReference>
<evidence type="ECO:0000313" key="15">
    <source>
        <dbReference type="EnsemblPlants" id="Pp3c3_1630V3.1"/>
    </source>
</evidence>
<dbReference type="PROSITE" id="PS51504">
    <property type="entry name" value="H15"/>
    <property type="match status" value="1"/>
</dbReference>
<dbReference type="PANTHER" id="PTHR46267">
    <property type="entry name" value="SINGLE MYB HISTONE 4"/>
    <property type="match status" value="1"/>
</dbReference>
<dbReference type="RefSeq" id="XP_024371594.1">
    <property type="nucleotide sequence ID" value="XM_024515826.2"/>
</dbReference>
<dbReference type="GeneID" id="112280383"/>
<reference evidence="14 16" key="2">
    <citation type="journal article" date="2018" name="Plant J.">
        <title>The Physcomitrella patens chromosome-scale assembly reveals moss genome structure and evolution.</title>
        <authorList>
            <person name="Lang D."/>
            <person name="Ullrich K.K."/>
            <person name="Murat F."/>
            <person name="Fuchs J."/>
            <person name="Jenkins J."/>
            <person name="Haas F.B."/>
            <person name="Piednoel M."/>
            <person name="Gundlach H."/>
            <person name="Van Bel M."/>
            <person name="Meyberg R."/>
            <person name="Vives C."/>
            <person name="Morata J."/>
            <person name="Symeonidi A."/>
            <person name="Hiss M."/>
            <person name="Muchero W."/>
            <person name="Kamisugi Y."/>
            <person name="Saleh O."/>
            <person name="Blanc G."/>
            <person name="Decker E.L."/>
            <person name="van Gessel N."/>
            <person name="Grimwood J."/>
            <person name="Hayes R.D."/>
            <person name="Graham S.W."/>
            <person name="Gunter L.E."/>
            <person name="McDaniel S.F."/>
            <person name="Hoernstein S.N.W."/>
            <person name="Larsson A."/>
            <person name="Li F.W."/>
            <person name="Perroud P.F."/>
            <person name="Phillips J."/>
            <person name="Ranjan P."/>
            <person name="Rokshar D.S."/>
            <person name="Rothfels C.J."/>
            <person name="Schneider L."/>
            <person name="Shu S."/>
            <person name="Stevenson D.W."/>
            <person name="Thummler F."/>
            <person name="Tillich M."/>
            <person name="Villarreal Aguilar J.C."/>
            <person name="Widiez T."/>
            <person name="Wong G.K."/>
            <person name="Wymore A."/>
            <person name="Zhang Y."/>
            <person name="Zimmer A.D."/>
            <person name="Quatrano R.S."/>
            <person name="Mayer K.F.X."/>
            <person name="Goodstein D."/>
            <person name="Casacuberta J.M."/>
            <person name="Vandepoele K."/>
            <person name="Reski R."/>
            <person name="Cuming A.C."/>
            <person name="Tuskan G.A."/>
            <person name="Maumus F."/>
            <person name="Salse J."/>
            <person name="Schmutz J."/>
            <person name="Rensing S.A."/>
        </authorList>
    </citation>
    <scope>NUCLEOTIDE SEQUENCE [LARGE SCALE GENOMIC DNA]</scope>
    <source>
        <strain evidence="15 16">cv. Gransden 2004</strain>
    </source>
</reference>
<dbReference type="InterPro" id="IPR036388">
    <property type="entry name" value="WH-like_DNA-bd_sf"/>
</dbReference>
<dbReference type="FunCoup" id="A0A2K1KSX9">
    <property type="interactions" value="2240"/>
</dbReference>
<keyword evidence="8" id="KW-0539">Nucleus</keyword>
<reference evidence="14 16" key="1">
    <citation type="journal article" date="2008" name="Science">
        <title>The Physcomitrella genome reveals evolutionary insights into the conquest of land by plants.</title>
        <authorList>
            <person name="Rensing S."/>
            <person name="Lang D."/>
            <person name="Zimmer A."/>
            <person name="Terry A."/>
            <person name="Salamov A."/>
            <person name="Shapiro H."/>
            <person name="Nishiyama T."/>
            <person name="Perroud P.-F."/>
            <person name="Lindquist E."/>
            <person name="Kamisugi Y."/>
            <person name="Tanahashi T."/>
            <person name="Sakakibara K."/>
            <person name="Fujita T."/>
            <person name="Oishi K."/>
            <person name="Shin-I T."/>
            <person name="Kuroki Y."/>
            <person name="Toyoda A."/>
            <person name="Suzuki Y."/>
            <person name="Hashimoto A."/>
            <person name="Yamaguchi K."/>
            <person name="Sugano A."/>
            <person name="Kohara Y."/>
            <person name="Fujiyama A."/>
            <person name="Anterola A."/>
            <person name="Aoki S."/>
            <person name="Ashton N."/>
            <person name="Barbazuk W.B."/>
            <person name="Barker E."/>
            <person name="Bennetzen J."/>
            <person name="Bezanilla M."/>
            <person name="Blankenship R."/>
            <person name="Cho S.H."/>
            <person name="Dutcher S."/>
            <person name="Estelle M."/>
            <person name="Fawcett J.A."/>
            <person name="Gundlach H."/>
            <person name="Hanada K."/>
            <person name="Heyl A."/>
            <person name="Hicks K.A."/>
            <person name="Hugh J."/>
            <person name="Lohr M."/>
            <person name="Mayer K."/>
            <person name="Melkozernov A."/>
            <person name="Murata T."/>
            <person name="Nelson D."/>
            <person name="Pils B."/>
            <person name="Prigge M."/>
            <person name="Reiss B."/>
            <person name="Renner T."/>
            <person name="Rombauts S."/>
            <person name="Rushton P."/>
            <person name="Sanderfoot A."/>
            <person name="Schween G."/>
            <person name="Shiu S.-H."/>
            <person name="Stueber K."/>
            <person name="Theodoulou F.L."/>
            <person name="Tu H."/>
            <person name="Van de Peer Y."/>
            <person name="Verrier P.J."/>
            <person name="Waters E."/>
            <person name="Wood A."/>
            <person name="Yang L."/>
            <person name="Cove D."/>
            <person name="Cuming A."/>
            <person name="Hasebe M."/>
            <person name="Lucas S."/>
            <person name="Mishler D.B."/>
            <person name="Reski R."/>
            <person name="Grigoriev I."/>
            <person name="Quatrano R.S."/>
            <person name="Boore J.L."/>
        </authorList>
    </citation>
    <scope>NUCLEOTIDE SEQUENCE [LARGE SCALE GENOMIC DNA]</scope>
    <source>
        <strain evidence="15 16">cv. Gransden 2004</strain>
    </source>
</reference>
<evidence type="ECO:0000259" key="11">
    <source>
        <dbReference type="PROSITE" id="PS50090"/>
    </source>
</evidence>
<dbReference type="Gene3D" id="1.10.10.60">
    <property type="entry name" value="Homeodomain-like"/>
    <property type="match status" value="1"/>
</dbReference>
<keyword evidence="5 9" id="KW-0175">Coiled coil</keyword>
<evidence type="ECO:0000256" key="1">
    <source>
        <dbReference type="ARBA" id="ARBA00004286"/>
    </source>
</evidence>
<dbReference type="EnsemblPlants" id="Pp3c3_1630V3.2">
    <property type="protein sequence ID" value="Pp3c3_1630V3.2"/>
    <property type="gene ID" value="Pp3c3_1630"/>
</dbReference>
<evidence type="ECO:0000256" key="2">
    <source>
        <dbReference type="ARBA" id="ARBA00004604"/>
    </source>
</evidence>
<feature type="compositionally biased region" description="Basic and acidic residues" evidence="10">
    <location>
        <begin position="226"/>
        <end position="246"/>
    </location>
</feature>
<keyword evidence="4" id="KW-0805">Transcription regulation</keyword>